<dbReference type="InterPro" id="IPR002928">
    <property type="entry name" value="Myosin_tail"/>
</dbReference>
<sequence length="1198" mass="135637">MASHKVGSIPGGRLGDAERPNAAQSIVTGSYGLSVRVQGIDGQPFVVLNKQSAECLNHGEPTGNGVPNSSFLDSYDEYDFRGLGGASHTDDPFAEYRSQKQMQKTLLNFQMYPELLMPYDPENNTLSLERCHAPRRRPASLAEATSPLLPRTRSPGSPDAAAHLDEDRLQPSPAREVSRTFPTRSLSTASSSSSSSLERGRHEPDVLPLRRHGSSGPVLQLPPSCGTTRPPCTYLQEALYADTINRHENRRYIPFLPGTGRDIDTGSIPSVDELISKFDSRDGQQRRGRAGRRNRIGAEERKRSRSVDSALPFGPRGKADWPDRVSKISSGECRLLPSESKHRNGVPPSDPENSETPRSPVSVRGNVGTGASSQDSSGSTSPQGSVSVAKTSLLSSRKLLSKSSTTLAEVGGGDGETSSRTVKVLTSMATTSLSKAPVENHKKTSAERNVQVTPDLLKGQQELSQQTNEETAKQILFNYLKDGSSDNDDTTKRKVNLVFEKIQTLKSRAARNTQVRLSCSSGGLLCVFLSCDCCALQKLVAMVAAQDKAAADRENMQTELAKSQQESAELREQLSRAEEELRKTTEELRQVKTERDQSQTEVKDLQEQLSEMHDELDGAKRAVIDSGVKDAMLEDLLLMKLDFQEVLQSKEDQDEVLRRRERELIALKGALKEEVATHDKEVDTLRARYEQEVHKLQVALQERNATTSQEKAAVEAARAEVEARAEHLVQEGERLRKRERELENAIAELNRVIDEAKLKESLLGDRVTRLEKEKEQLEESIVEAKGQEEELTRANTALTTQLEDIQKDLTKVTQQHKELSDQLREERIQKEQLKKAKNQVDDERQFLSRTVEKLRKEMCHLAEASQTATSELQAQMDEQQERKRREFAELQRQLRDKAAELEQSREALDRLQEKLSRLEEDLRQCKEEREGAELRGQSLEQQVHDLELEMEAKSRSKEDRSRRIKLLEDRISQLELDLEEERSNGDLLMDRLERGKEQIEQIRNDLLQERAAKQELECDKMTLERQNKELKSRVARLECSQESSKGSMVSQLEDRIQELEEKLQGESRDRANLQLANRRLERKVKEMMIHVDDEHKSLQDQKDQLNLRLKTLKRQMDEAEEEIERLEHGKKKLQRDLEEQMEQNEELQSQIKALRNEMRRKSTSAPILNDDLDDDDDDDDDDMSTDGDTYYHSASGNK</sequence>
<organism evidence="4 5">
    <name type="scientific">Scleropages formosus</name>
    <name type="common">Asian bonytongue</name>
    <name type="synonym">Osteoglossum formosum</name>
    <dbReference type="NCBI Taxonomy" id="113540"/>
    <lineage>
        <taxon>Eukaryota</taxon>
        <taxon>Metazoa</taxon>
        <taxon>Chordata</taxon>
        <taxon>Craniata</taxon>
        <taxon>Vertebrata</taxon>
        <taxon>Euteleostomi</taxon>
        <taxon>Actinopterygii</taxon>
        <taxon>Neopterygii</taxon>
        <taxon>Teleostei</taxon>
        <taxon>Osteoglossocephala</taxon>
        <taxon>Osteoglossomorpha</taxon>
        <taxon>Osteoglossiformes</taxon>
        <taxon>Osteoglossidae</taxon>
        <taxon>Scleropages</taxon>
    </lineage>
</organism>
<accession>A0A8C9TLS1</accession>
<dbReference type="PANTHER" id="PTHR46349:SF2">
    <property type="entry name" value="CINGULIN-LIKE PROTEIN 1"/>
    <property type="match status" value="1"/>
</dbReference>
<feature type="compositionally biased region" description="Basic and acidic residues" evidence="2">
    <location>
        <begin position="317"/>
        <end position="326"/>
    </location>
</feature>
<feature type="domain" description="Myosin tail" evidence="3">
    <location>
        <begin position="913"/>
        <end position="1157"/>
    </location>
</feature>
<dbReference type="Ensembl" id="ENSSFOT00015047509.1">
    <property type="protein sequence ID" value="ENSSFOP00015052825.1"/>
    <property type="gene ID" value="ENSSFOG00015019177.2"/>
</dbReference>
<reference evidence="4 5" key="1">
    <citation type="submission" date="2019-04" db="EMBL/GenBank/DDBJ databases">
        <authorList>
            <consortium name="Wellcome Sanger Institute Data Sharing"/>
        </authorList>
    </citation>
    <scope>NUCLEOTIDE SEQUENCE [LARGE SCALE GENOMIC DNA]</scope>
</reference>
<name>A0A8C9TLS1_SCLFO</name>
<evidence type="ECO:0000313" key="4">
    <source>
        <dbReference type="Ensembl" id="ENSSFOP00015052825.1"/>
    </source>
</evidence>
<feature type="region of interest" description="Disordered" evidence="2">
    <location>
        <begin position="1122"/>
        <end position="1198"/>
    </location>
</feature>
<feature type="compositionally biased region" description="Basic residues" evidence="2">
    <location>
        <begin position="286"/>
        <end position="295"/>
    </location>
</feature>
<feature type="compositionally biased region" description="Low complexity" evidence="2">
    <location>
        <begin position="185"/>
        <end position="197"/>
    </location>
</feature>
<feature type="compositionally biased region" description="Basic and acidic residues" evidence="2">
    <location>
        <begin position="296"/>
        <end position="306"/>
    </location>
</feature>
<dbReference type="GO" id="GO:0005923">
    <property type="term" value="C:bicellular tight junction"/>
    <property type="evidence" value="ECO:0007669"/>
    <property type="project" value="TreeGrafter"/>
</dbReference>
<evidence type="ECO:0000259" key="3">
    <source>
        <dbReference type="Pfam" id="PF01576"/>
    </source>
</evidence>
<dbReference type="Gene3D" id="1.10.287.1490">
    <property type="match status" value="1"/>
</dbReference>
<feature type="compositionally biased region" description="Basic and acidic residues" evidence="2">
    <location>
        <begin position="568"/>
        <end position="602"/>
    </location>
</feature>
<feature type="region of interest" description="Disordered" evidence="2">
    <location>
        <begin position="865"/>
        <end position="884"/>
    </location>
</feature>
<feature type="region of interest" description="Disordered" evidence="2">
    <location>
        <begin position="1"/>
        <end position="20"/>
    </location>
</feature>
<feature type="region of interest" description="Disordered" evidence="2">
    <location>
        <begin position="556"/>
        <end position="602"/>
    </location>
</feature>
<evidence type="ECO:0000313" key="5">
    <source>
        <dbReference type="Proteomes" id="UP000694397"/>
    </source>
</evidence>
<reference evidence="4" key="3">
    <citation type="submission" date="2025-09" db="UniProtKB">
        <authorList>
            <consortium name="Ensembl"/>
        </authorList>
    </citation>
    <scope>IDENTIFICATION</scope>
</reference>
<dbReference type="PANTHER" id="PTHR46349">
    <property type="entry name" value="CINGULIN-LIKE PROTEIN 1-RELATED"/>
    <property type="match status" value="1"/>
</dbReference>
<proteinExistence type="predicted"/>
<evidence type="ECO:0000256" key="1">
    <source>
        <dbReference type="ARBA" id="ARBA00023054"/>
    </source>
</evidence>
<feature type="region of interest" description="Disordered" evidence="2">
    <location>
        <begin position="135"/>
        <end position="227"/>
    </location>
</feature>
<dbReference type="AlphaFoldDB" id="A0A8C9TLS1"/>
<evidence type="ECO:0000256" key="2">
    <source>
        <dbReference type="SAM" id="MobiDB-lite"/>
    </source>
</evidence>
<keyword evidence="5" id="KW-1185">Reference proteome</keyword>
<dbReference type="GeneTree" id="ENSGT00940000154489"/>
<gene>
    <name evidence="4" type="primary">CGNL1</name>
    <name evidence="4" type="synonym">LOC108929081</name>
</gene>
<dbReference type="Pfam" id="PF01576">
    <property type="entry name" value="Myosin_tail_1"/>
    <property type="match status" value="1"/>
</dbReference>
<dbReference type="GO" id="GO:0150105">
    <property type="term" value="P:protein localization to cell-cell junction"/>
    <property type="evidence" value="ECO:0007669"/>
    <property type="project" value="TreeGrafter"/>
</dbReference>
<keyword evidence="1" id="KW-0175">Coiled coil</keyword>
<feature type="compositionally biased region" description="Polar residues" evidence="2">
    <location>
        <begin position="557"/>
        <end position="567"/>
    </location>
</feature>
<feature type="region of interest" description="Disordered" evidence="2">
    <location>
        <begin position="279"/>
        <end position="389"/>
    </location>
</feature>
<feature type="compositionally biased region" description="Low complexity" evidence="2">
    <location>
        <begin position="369"/>
        <end position="389"/>
    </location>
</feature>
<feature type="compositionally biased region" description="Polar residues" evidence="2">
    <location>
        <begin position="865"/>
        <end position="877"/>
    </location>
</feature>
<protein>
    <submittedName>
        <fullName evidence="4">Cingulin like 1</fullName>
    </submittedName>
</protein>
<feature type="compositionally biased region" description="Acidic residues" evidence="2">
    <location>
        <begin position="1170"/>
        <end position="1185"/>
    </location>
</feature>
<reference evidence="4" key="2">
    <citation type="submission" date="2025-08" db="UniProtKB">
        <authorList>
            <consortium name="Ensembl"/>
        </authorList>
    </citation>
    <scope>IDENTIFICATION</scope>
</reference>
<dbReference type="GO" id="GO:0016459">
    <property type="term" value="C:myosin complex"/>
    <property type="evidence" value="ECO:0007669"/>
    <property type="project" value="InterPro"/>
</dbReference>
<dbReference type="Proteomes" id="UP000694397">
    <property type="component" value="Chromosome 7"/>
</dbReference>